<keyword evidence="1" id="KW-0472">Membrane</keyword>
<dbReference type="EMBL" id="RCVZ01000032">
    <property type="protein sequence ID" value="RLQ89980.1"/>
    <property type="molecule type" value="Genomic_DNA"/>
</dbReference>
<dbReference type="Pfam" id="PF01569">
    <property type="entry name" value="PAP2"/>
    <property type="match status" value="1"/>
</dbReference>
<evidence type="ECO:0000313" key="4">
    <source>
        <dbReference type="Proteomes" id="UP000276770"/>
    </source>
</evidence>
<dbReference type="RefSeq" id="WP_121682809.1">
    <property type="nucleotide sequence ID" value="NZ_RCVZ01000032.1"/>
</dbReference>
<dbReference type="GO" id="GO:0005886">
    <property type="term" value="C:plasma membrane"/>
    <property type="evidence" value="ECO:0007669"/>
    <property type="project" value="InterPro"/>
</dbReference>
<dbReference type="PANTHER" id="PTHR14969:SF58">
    <property type="entry name" value="UNDECAPRENYL-DIPHOSPHATASE BCRC"/>
    <property type="match status" value="1"/>
</dbReference>
<dbReference type="PANTHER" id="PTHR14969">
    <property type="entry name" value="SPHINGOSINE-1-PHOSPHATE PHOSPHOHYDROLASE"/>
    <property type="match status" value="1"/>
</dbReference>
<dbReference type="InterPro" id="IPR033879">
    <property type="entry name" value="UPP_Pase"/>
</dbReference>
<dbReference type="GO" id="GO:0050380">
    <property type="term" value="F:undecaprenyl-diphosphatase activity"/>
    <property type="evidence" value="ECO:0007669"/>
    <property type="project" value="InterPro"/>
</dbReference>
<evidence type="ECO:0000313" key="3">
    <source>
        <dbReference type="EMBL" id="RLQ89980.1"/>
    </source>
</evidence>
<dbReference type="AlphaFoldDB" id="A0A3L7JHK6"/>
<dbReference type="OrthoDB" id="9789113at2"/>
<dbReference type="SMART" id="SM00014">
    <property type="entry name" value="acidPPc"/>
    <property type="match status" value="1"/>
</dbReference>
<feature type="domain" description="Phosphatidic acid phosphatase type 2/haloperoxidase" evidence="2">
    <location>
        <begin position="69"/>
        <end position="178"/>
    </location>
</feature>
<dbReference type="Proteomes" id="UP000276770">
    <property type="component" value="Unassembled WGS sequence"/>
</dbReference>
<keyword evidence="1" id="KW-1133">Transmembrane helix</keyword>
<feature type="transmembrane region" description="Helical" evidence="1">
    <location>
        <begin position="40"/>
        <end position="62"/>
    </location>
</feature>
<evidence type="ECO:0000259" key="2">
    <source>
        <dbReference type="SMART" id="SM00014"/>
    </source>
</evidence>
<name>A0A3L7JHK6_9BACI</name>
<dbReference type="CDD" id="cd03385">
    <property type="entry name" value="PAP2_BcrC_like"/>
    <property type="match status" value="1"/>
</dbReference>
<dbReference type="Gene3D" id="1.20.144.10">
    <property type="entry name" value="Phosphatidic acid phosphatase type 2/haloperoxidase"/>
    <property type="match status" value="1"/>
</dbReference>
<accession>A0A3L7JHK6</accession>
<feature type="transmembrane region" description="Helical" evidence="1">
    <location>
        <begin position="113"/>
        <end position="132"/>
    </location>
</feature>
<feature type="transmembrane region" description="Helical" evidence="1">
    <location>
        <begin position="139"/>
        <end position="157"/>
    </location>
</feature>
<dbReference type="InterPro" id="IPR036938">
    <property type="entry name" value="PAP2/HPO_sf"/>
</dbReference>
<evidence type="ECO:0000256" key="1">
    <source>
        <dbReference type="SAM" id="Phobius"/>
    </source>
</evidence>
<comment type="caution">
    <text evidence="3">The sequence shown here is derived from an EMBL/GenBank/DDBJ whole genome shotgun (WGS) entry which is preliminary data.</text>
</comment>
<organism evidence="3 4">
    <name type="scientific">Falsibacillus albus</name>
    <dbReference type="NCBI Taxonomy" id="2478915"/>
    <lineage>
        <taxon>Bacteria</taxon>
        <taxon>Bacillati</taxon>
        <taxon>Bacillota</taxon>
        <taxon>Bacilli</taxon>
        <taxon>Bacillales</taxon>
        <taxon>Bacillaceae</taxon>
        <taxon>Falsibacillus</taxon>
    </lineage>
</organism>
<keyword evidence="1" id="KW-0812">Transmembrane</keyword>
<dbReference type="InterPro" id="IPR000326">
    <property type="entry name" value="PAP2/HPO"/>
</dbReference>
<dbReference type="SUPFAM" id="SSF48317">
    <property type="entry name" value="Acid phosphatase/Vanadium-dependent haloperoxidase"/>
    <property type="match status" value="1"/>
</dbReference>
<protein>
    <submittedName>
        <fullName evidence="3">Undecaprenyl-diphosphatase</fullName>
    </submittedName>
</protein>
<sequence>MLRTATAMYFIEVKNMFQLDFKLFHVINHLAVSEKPLDPIVAIFTEYGQYLFLAGLLFYWFYPKKKNRKMVMEAFLGVCLAMAINAAIGHFFYRDRPFVHHHVYRLIPHAENASFPSDHAAGSFVIAAAIWIWMKRDGWVWMILAAALSISRVWTGVHYPSDVLAGMLIGIGAAFIIHCIFKRLPKLNEWANRLIEFYENIESKVWKKTA</sequence>
<proteinExistence type="predicted"/>
<gene>
    <name evidence="3" type="ORF">D9X91_22025</name>
</gene>
<feature type="transmembrane region" description="Helical" evidence="1">
    <location>
        <begin position="74"/>
        <end position="93"/>
    </location>
</feature>
<keyword evidence="4" id="KW-1185">Reference proteome</keyword>
<reference evidence="3 4" key="1">
    <citation type="submission" date="2018-10" db="EMBL/GenBank/DDBJ databases">
        <title>Falsibacillus sp. genome draft.</title>
        <authorList>
            <person name="Shi S."/>
        </authorList>
    </citation>
    <scope>NUCLEOTIDE SEQUENCE [LARGE SCALE GENOMIC DNA]</scope>
    <source>
        <strain evidence="3 4">GY 10110</strain>
    </source>
</reference>
<feature type="transmembrane region" description="Helical" evidence="1">
    <location>
        <begin position="163"/>
        <end position="181"/>
    </location>
</feature>